<dbReference type="Proteomes" id="UP000000311">
    <property type="component" value="Unassembled WGS sequence"/>
</dbReference>
<accession>E2AVJ1</accession>
<feature type="region of interest" description="Disordered" evidence="1">
    <location>
        <begin position="60"/>
        <end position="80"/>
    </location>
</feature>
<evidence type="ECO:0000313" key="2">
    <source>
        <dbReference type="EMBL" id="EFN62542.1"/>
    </source>
</evidence>
<keyword evidence="3" id="KW-1185">Reference proteome</keyword>
<gene>
    <name evidence="2" type="ORF">EAG_13857</name>
</gene>
<proteinExistence type="predicted"/>
<reference evidence="2 3" key="1">
    <citation type="journal article" date="2010" name="Science">
        <title>Genomic comparison of the ants Camponotus floridanus and Harpegnathos saltator.</title>
        <authorList>
            <person name="Bonasio R."/>
            <person name="Zhang G."/>
            <person name="Ye C."/>
            <person name="Mutti N.S."/>
            <person name="Fang X."/>
            <person name="Qin N."/>
            <person name="Donahue G."/>
            <person name="Yang P."/>
            <person name="Li Q."/>
            <person name="Li C."/>
            <person name="Zhang P."/>
            <person name="Huang Z."/>
            <person name="Berger S.L."/>
            <person name="Reinberg D."/>
            <person name="Wang J."/>
            <person name="Liebig J."/>
        </authorList>
    </citation>
    <scope>NUCLEOTIDE SEQUENCE [LARGE SCALE GENOMIC DNA]</scope>
    <source>
        <strain evidence="3">C129</strain>
    </source>
</reference>
<feature type="region of interest" description="Disordered" evidence="1">
    <location>
        <begin position="23"/>
        <end position="44"/>
    </location>
</feature>
<sequence>MATQRQRQGACVNRIADATAATATARTTTTTTTTTTITTTTRRPISKCTDGRANIAECARRIGGGGGGRGEPQVARRARTPQCANPLRLSAPICPGGYTS</sequence>
<evidence type="ECO:0000313" key="3">
    <source>
        <dbReference type="Proteomes" id="UP000000311"/>
    </source>
</evidence>
<feature type="compositionally biased region" description="Low complexity" evidence="1">
    <location>
        <begin position="23"/>
        <end position="43"/>
    </location>
</feature>
<dbReference type="AlphaFoldDB" id="E2AVJ1"/>
<protein>
    <submittedName>
        <fullName evidence="2">Uncharacterized protein</fullName>
    </submittedName>
</protein>
<organism evidence="3">
    <name type="scientific">Camponotus floridanus</name>
    <name type="common">Florida carpenter ant</name>
    <dbReference type="NCBI Taxonomy" id="104421"/>
    <lineage>
        <taxon>Eukaryota</taxon>
        <taxon>Metazoa</taxon>
        <taxon>Ecdysozoa</taxon>
        <taxon>Arthropoda</taxon>
        <taxon>Hexapoda</taxon>
        <taxon>Insecta</taxon>
        <taxon>Pterygota</taxon>
        <taxon>Neoptera</taxon>
        <taxon>Endopterygota</taxon>
        <taxon>Hymenoptera</taxon>
        <taxon>Apocrita</taxon>
        <taxon>Aculeata</taxon>
        <taxon>Formicoidea</taxon>
        <taxon>Formicidae</taxon>
        <taxon>Formicinae</taxon>
        <taxon>Camponotus</taxon>
    </lineage>
</organism>
<dbReference type="InParanoid" id="E2AVJ1"/>
<evidence type="ECO:0000256" key="1">
    <source>
        <dbReference type="SAM" id="MobiDB-lite"/>
    </source>
</evidence>
<name>E2AVJ1_CAMFO</name>
<dbReference type="EMBL" id="GL443122">
    <property type="protein sequence ID" value="EFN62542.1"/>
    <property type="molecule type" value="Genomic_DNA"/>
</dbReference>